<feature type="region of interest" description="Disordered" evidence="1">
    <location>
        <begin position="1"/>
        <end position="39"/>
    </location>
</feature>
<organism evidence="2 3">
    <name type="scientific">Kuraishia capsulata CBS 1993</name>
    <dbReference type="NCBI Taxonomy" id="1382522"/>
    <lineage>
        <taxon>Eukaryota</taxon>
        <taxon>Fungi</taxon>
        <taxon>Dikarya</taxon>
        <taxon>Ascomycota</taxon>
        <taxon>Saccharomycotina</taxon>
        <taxon>Pichiomycetes</taxon>
        <taxon>Pichiales</taxon>
        <taxon>Pichiaceae</taxon>
        <taxon>Kuraishia</taxon>
    </lineage>
</organism>
<gene>
    <name evidence="2" type="ORF">KUCA_T00001951001</name>
</gene>
<dbReference type="RefSeq" id="XP_022457990.1">
    <property type="nucleotide sequence ID" value="XM_022604183.1"/>
</dbReference>
<dbReference type="Pfam" id="PF10846">
    <property type="entry name" value="DUF2722"/>
    <property type="match status" value="1"/>
</dbReference>
<feature type="region of interest" description="Disordered" evidence="1">
    <location>
        <begin position="118"/>
        <end position="191"/>
    </location>
</feature>
<dbReference type="HOGENOM" id="CLU_700329_0_0_1"/>
<dbReference type="OrthoDB" id="4095763at2759"/>
<dbReference type="GeneID" id="34519378"/>
<dbReference type="Proteomes" id="UP000019384">
    <property type="component" value="Unassembled WGS sequence"/>
</dbReference>
<feature type="compositionally biased region" description="Polar residues" evidence="1">
    <location>
        <begin position="300"/>
        <end position="311"/>
    </location>
</feature>
<name>W6MUX9_9ASCO</name>
<feature type="compositionally biased region" description="Low complexity" evidence="1">
    <location>
        <begin position="165"/>
        <end position="177"/>
    </location>
</feature>
<feature type="compositionally biased region" description="Polar residues" evidence="1">
    <location>
        <begin position="126"/>
        <end position="141"/>
    </location>
</feature>
<keyword evidence="3" id="KW-1185">Reference proteome</keyword>
<accession>W6MUX9</accession>
<reference evidence="2" key="1">
    <citation type="submission" date="2013-12" db="EMBL/GenBank/DDBJ databases">
        <authorList>
            <person name="Genoscope - CEA"/>
        </authorList>
    </citation>
    <scope>NUCLEOTIDE SEQUENCE</scope>
    <source>
        <strain evidence="2">CBS 1993</strain>
    </source>
</reference>
<proteinExistence type="predicted"/>
<feature type="region of interest" description="Disordered" evidence="1">
    <location>
        <begin position="228"/>
        <end position="248"/>
    </location>
</feature>
<protein>
    <recommendedName>
        <fullName evidence="4">Protein BOP3</fullName>
    </recommendedName>
</protein>
<reference evidence="2" key="2">
    <citation type="submission" date="2014-02" db="EMBL/GenBank/DDBJ databases">
        <title>Complete DNA sequence of /Kuraishia capsulata/ illustrates novel genomic features among budding yeasts (/Saccharomycotina/).</title>
        <authorList>
            <person name="Morales L."/>
            <person name="Noel B."/>
            <person name="Porcel B."/>
            <person name="Marcet-Houben M."/>
            <person name="Hullo M-F."/>
            <person name="Sacerdot C."/>
            <person name="Tekaia F."/>
            <person name="Leh-Louis V."/>
            <person name="Despons L."/>
            <person name="Khanna V."/>
            <person name="Aury J-M."/>
            <person name="Barbe V."/>
            <person name="Couloux A."/>
            <person name="Labadie K."/>
            <person name="Pelletier E."/>
            <person name="Souciet J-L."/>
            <person name="Boekhout T."/>
            <person name="Gabaldon T."/>
            <person name="Wincker P."/>
            <person name="Dujon B."/>
        </authorList>
    </citation>
    <scope>NUCLEOTIDE SEQUENCE</scope>
    <source>
        <strain evidence="2">CBS 1993</strain>
    </source>
</reference>
<evidence type="ECO:0000313" key="2">
    <source>
        <dbReference type="EMBL" id="CDK25980.1"/>
    </source>
</evidence>
<evidence type="ECO:0000256" key="1">
    <source>
        <dbReference type="SAM" id="MobiDB-lite"/>
    </source>
</evidence>
<feature type="compositionally biased region" description="Low complexity" evidence="1">
    <location>
        <begin position="287"/>
        <end position="299"/>
    </location>
</feature>
<feature type="region of interest" description="Disordered" evidence="1">
    <location>
        <begin position="262"/>
        <end position="394"/>
    </location>
</feature>
<evidence type="ECO:0008006" key="4">
    <source>
        <dbReference type="Google" id="ProtNLM"/>
    </source>
</evidence>
<feature type="compositionally biased region" description="Low complexity" evidence="1">
    <location>
        <begin position="325"/>
        <end position="339"/>
    </location>
</feature>
<dbReference type="EMBL" id="HG793126">
    <property type="protein sequence ID" value="CDK25980.1"/>
    <property type="molecule type" value="Genomic_DNA"/>
</dbReference>
<feature type="compositionally biased region" description="Low complexity" evidence="1">
    <location>
        <begin position="28"/>
        <end position="39"/>
    </location>
</feature>
<sequence length="394" mass="42118">MSTVSTTETRHQPLKGRLHLDPPVSMNQPVSPTSSQQPSQDVLAALLGNGIKEWPFTETSLIHALALKTEQEKTRQEFYRMETVSRSLELLRHAMAAQIPGYLIPQLFMPGAGPVGGTGSKDVKSLSISTNSGPNPYSNSEMYKADPNFKFGSGSRAGSLPGSGAATPSMTPTAPAPQMAHRRQNSPARMGAQAVAALNTPQRGVAHKHHQSMPVVGIPEAAAVSFGKPVSRKNSAPSQSEKPTQESMISSHHLIQFHHWQPESDEKPPIQGDIPSLPAPKRRRSSGSDGESGSSLGASTPTTANFVTPGSSVAPLSAPPMQGVSQPAPRSRSPPTRRSLLSHIRTRSDMSGMLRKVSPPSLRHHHRDSQNGSSPTETDDKPKLSRFPNNILGS</sequence>
<evidence type="ECO:0000313" key="3">
    <source>
        <dbReference type="Proteomes" id="UP000019384"/>
    </source>
</evidence>
<feature type="compositionally biased region" description="Polar residues" evidence="1">
    <location>
        <begin position="232"/>
        <end position="248"/>
    </location>
</feature>
<dbReference type="InterPro" id="IPR021216">
    <property type="entry name" value="DUF2722"/>
</dbReference>
<dbReference type="AlphaFoldDB" id="W6MUX9"/>